<evidence type="ECO:0000313" key="2">
    <source>
        <dbReference type="EMBL" id="GAA4883863.1"/>
    </source>
</evidence>
<reference evidence="3" key="1">
    <citation type="journal article" date="2019" name="Int. J. Syst. Evol. Microbiol.">
        <title>The Global Catalogue of Microorganisms (GCM) 10K type strain sequencing project: providing services to taxonomists for standard genome sequencing and annotation.</title>
        <authorList>
            <consortium name="The Broad Institute Genomics Platform"/>
            <consortium name="The Broad Institute Genome Sequencing Center for Infectious Disease"/>
            <person name="Wu L."/>
            <person name="Ma J."/>
        </authorList>
    </citation>
    <scope>NUCLEOTIDE SEQUENCE [LARGE SCALE GENOMIC DNA]</scope>
    <source>
        <strain evidence="3">JCM 17983</strain>
    </source>
</reference>
<sequence>MTTPDNVPPRSYASAHLRVDGLGDDLAAASLRGTAEGLLSCGVVELTVDLSALDDAYPSFVNTLAKLTAASRAQGCELFLVGLHRPAVVAALDEAPLDELFVVYQAACHHNTAATTTAPIRSQSPVRVGARASANDDIGVGSGSGCVRPASGGRGGLNRRSPTRSRRPRFERSVHE</sequence>
<accession>A0ABP9EQW8</accession>
<evidence type="ECO:0000256" key="1">
    <source>
        <dbReference type="SAM" id="MobiDB-lite"/>
    </source>
</evidence>
<name>A0ABP9EQW8_9PSEU</name>
<feature type="region of interest" description="Disordered" evidence="1">
    <location>
        <begin position="133"/>
        <end position="176"/>
    </location>
</feature>
<dbReference type="Gene3D" id="3.30.750.24">
    <property type="entry name" value="STAS domain"/>
    <property type="match status" value="1"/>
</dbReference>
<evidence type="ECO:0008006" key="4">
    <source>
        <dbReference type="Google" id="ProtNLM"/>
    </source>
</evidence>
<dbReference type="EMBL" id="BAABHQ010000011">
    <property type="protein sequence ID" value="GAA4883863.1"/>
    <property type="molecule type" value="Genomic_DNA"/>
</dbReference>
<proteinExistence type="predicted"/>
<keyword evidence="3" id="KW-1185">Reference proteome</keyword>
<gene>
    <name evidence="2" type="ORF">GCM10023203_39730</name>
</gene>
<dbReference type="RefSeq" id="WP_274234018.1">
    <property type="nucleotide sequence ID" value="NZ_BAABHQ010000011.1"/>
</dbReference>
<dbReference type="Proteomes" id="UP001500457">
    <property type="component" value="Unassembled WGS sequence"/>
</dbReference>
<comment type="caution">
    <text evidence="2">The sequence shown here is derived from an EMBL/GenBank/DDBJ whole genome shotgun (WGS) entry which is preliminary data.</text>
</comment>
<organism evidence="2 3">
    <name type="scientific">Actinomycetospora straminea</name>
    <dbReference type="NCBI Taxonomy" id="663607"/>
    <lineage>
        <taxon>Bacteria</taxon>
        <taxon>Bacillati</taxon>
        <taxon>Actinomycetota</taxon>
        <taxon>Actinomycetes</taxon>
        <taxon>Pseudonocardiales</taxon>
        <taxon>Pseudonocardiaceae</taxon>
        <taxon>Actinomycetospora</taxon>
    </lineage>
</organism>
<protein>
    <recommendedName>
        <fullName evidence="4">STAS domain-containing protein</fullName>
    </recommendedName>
</protein>
<dbReference type="InterPro" id="IPR036513">
    <property type="entry name" value="STAS_dom_sf"/>
</dbReference>
<evidence type="ECO:0000313" key="3">
    <source>
        <dbReference type="Proteomes" id="UP001500457"/>
    </source>
</evidence>